<sequence length="1069" mass="117965">MLSAFTARPIIELKARDKSKIETILAYGDRVLVGLNTGSLRVYRVNELHPPNPTNGSSNQSTEHDDSPANASNSPAPSQPSQKPTDLLREVEKFSTRAIEQLARIKEANTLVSLSNYHVSLYDLQTYELIETLARTKNASCFAVTSNILKDPATGIPEIISRLAVAVKRKLLLWSWHESELSADVTEVVLAETIRSLTWANATKIVCGMNGGYVLVNVLTSEIEEIGSSGFGGPGGAQGGRFGAVTTSGMGYMGLGGYIPKPLSARLAEGELLLAKDINTQFINDDGQPLEKNQIPWQVAPESIGYSYPYILALQAPTKGTLEVRNPDTLSLLQTISLPGAAQLHFPSLTVSLTHAGKDFHVSSERCVWKMGATDYDAQIKQLVEAGQYDEAISILGMLEDALLSNKTESLRETKMLKAELLFKQKKYRKSLDLFNEEDVHAPPERVLRLFPPLIAGELSAYRPPEETEEPDIERAEGTNGTEPTTPEPSTPYASSPAKAGGGGFVSMFMGGRKHITADDASTKSPKKDAVDSDDARSLKANPPADQPLEGKNLMKAVLELNSYLAGTRARLQRVIDPATGRLKPRSPKDKTVDESLKAFLSSAHDESEKELEAQLRDTFTLVDTTLFRAYMFSLPKLAGSLFRIPNFCDPDVVNEKLVEHNRFNELVDFFNGKKLHAKALELLKKFGASETPNDAAPSLHGPQRTISYLQSLPPSQIDLILKYAEWTLRVDPNLAMEIFVVDTENAETLPRDKVVKFLSGIDQSLEIRYLEHIISELNDLTPEFHNRLVELLIQYLKEKPRGDEWDDVMEKLIKFMRSSRQYGLTKAFGLIPRDDPSFYQAQAVVLFLMGQHKQALEIYVFKMKDYSKAEEYCNQVHLSQETNPHASRPQSKQGQEGQGDEEGHAPPSIYHTLLALYLTPHPPHTQNLPPALDLLSKHGSRLPAESTLSLIPDTLPVSSLESYFRGRIRSSTSMVNESRMVAGLRATEFITSQAHLLLGDGMPGGQSGRSRRVVVTEEKLCGVCHKRLGGSVVSVLADNTVMHYGCANKTGIQRPDGTRAPSWGRMLS</sequence>
<dbReference type="GO" id="GO:0000329">
    <property type="term" value="C:fungal-type vacuole membrane"/>
    <property type="evidence" value="ECO:0007669"/>
    <property type="project" value="TreeGrafter"/>
</dbReference>
<reference evidence="7 8" key="1">
    <citation type="journal article" date="2017" name="G3 (Bethesda)">
        <title>First Draft Genome Sequence of the Pathogenic Fungus Lomentospora prolificans (Formerly Scedosporium prolificans).</title>
        <authorList>
            <person name="Luo R."/>
            <person name="Zimin A."/>
            <person name="Workman R."/>
            <person name="Fan Y."/>
            <person name="Pertea G."/>
            <person name="Grossman N."/>
            <person name="Wear M.P."/>
            <person name="Jia B."/>
            <person name="Miller H."/>
            <person name="Casadevall A."/>
            <person name="Timp W."/>
            <person name="Zhang S.X."/>
            <person name="Salzberg S.L."/>
        </authorList>
    </citation>
    <scope>NUCLEOTIDE SEQUENCE [LARGE SCALE GENOMIC DNA]</scope>
    <source>
        <strain evidence="7 8">JHH-5317</strain>
    </source>
</reference>
<evidence type="ECO:0000256" key="4">
    <source>
        <dbReference type="PROSITE-ProRule" id="PRU01006"/>
    </source>
</evidence>
<comment type="subcellular location">
    <subcellularLocation>
        <location evidence="1">Endomembrane system</location>
        <topology evidence="1">Peripheral membrane protein</topology>
    </subcellularLocation>
</comment>
<dbReference type="OrthoDB" id="10260443at2759"/>
<dbReference type="EMBL" id="NLAX01000002">
    <property type="protein sequence ID" value="PKS13086.1"/>
    <property type="molecule type" value="Genomic_DNA"/>
</dbReference>
<gene>
    <name evidence="7" type="ORF">jhhlp_000427</name>
</gene>
<dbReference type="Pfam" id="PF00780">
    <property type="entry name" value="CNH"/>
    <property type="match status" value="1"/>
</dbReference>
<dbReference type="InParanoid" id="A0A2N3NKT9"/>
<dbReference type="GO" id="GO:0006914">
    <property type="term" value="P:autophagy"/>
    <property type="evidence" value="ECO:0007669"/>
    <property type="project" value="TreeGrafter"/>
</dbReference>
<feature type="compositionally biased region" description="Polar residues" evidence="5">
    <location>
        <begin position="880"/>
        <end position="893"/>
    </location>
</feature>
<feature type="repeat" description="CHCR" evidence="4">
    <location>
        <begin position="743"/>
        <end position="900"/>
    </location>
</feature>
<protein>
    <recommendedName>
        <fullName evidence="6">CNH domain-containing protein</fullName>
    </recommendedName>
</protein>
<dbReference type="PANTHER" id="PTHR12894">
    <property type="entry name" value="CNH DOMAIN CONTAINING"/>
    <property type="match status" value="1"/>
</dbReference>
<keyword evidence="2" id="KW-0472">Membrane</keyword>
<dbReference type="GO" id="GO:0034058">
    <property type="term" value="P:endosomal vesicle fusion"/>
    <property type="evidence" value="ECO:0007669"/>
    <property type="project" value="TreeGrafter"/>
</dbReference>
<dbReference type="Proteomes" id="UP000233524">
    <property type="component" value="Unassembled WGS sequence"/>
</dbReference>
<evidence type="ECO:0000313" key="7">
    <source>
        <dbReference type="EMBL" id="PKS13086.1"/>
    </source>
</evidence>
<comment type="caution">
    <text evidence="7">The sequence shown here is derived from an EMBL/GenBank/DDBJ whole genome shotgun (WGS) entry which is preliminary data.</text>
</comment>
<organism evidence="7 8">
    <name type="scientific">Lomentospora prolificans</name>
    <dbReference type="NCBI Taxonomy" id="41688"/>
    <lineage>
        <taxon>Eukaryota</taxon>
        <taxon>Fungi</taxon>
        <taxon>Dikarya</taxon>
        <taxon>Ascomycota</taxon>
        <taxon>Pezizomycotina</taxon>
        <taxon>Sordariomycetes</taxon>
        <taxon>Hypocreomycetidae</taxon>
        <taxon>Microascales</taxon>
        <taxon>Microascaceae</taxon>
        <taxon>Lomentospora</taxon>
    </lineage>
</organism>
<feature type="domain" description="CNH" evidence="6">
    <location>
        <begin position="18"/>
        <end position="351"/>
    </location>
</feature>
<dbReference type="PROSITE" id="PS50219">
    <property type="entry name" value="CNH"/>
    <property type="match status" value="1"/>
</dbReference>
<name>A0A2N3NKT9_9PEZI</name>
<dbReference type="Pfam" id="PF10367">
    <property type="entry name" value="zf-Vps39_C"/>
    <property type="match status" value="1"/>
</dbReference>
<dbReference type="InterPro" id="IPR019452">
    <property type="entry name" value="VPS39/TGF_beta_rcpt-assoc_1"/>
</dbReference>
<comment type="similarity">
    <text evidence="3">Belongs to the VAM6/VPS39 family.</text>
</comment>
<dbReference type="Pfam" id="PF10366">
    <property type="entry name" value="Vps39_1"/>
    <property type="match status" value="1"/>
</dbReference>
<dbReference type="InterPro" id="IPR032914">
    <property type="entry name" value="Vam6/VPS39/TRAP1"/>
</dbReference>
<feature type="compositionally biased region" description="Low complexity" evidence="5">
    <location>
        <begin position="68"/>
        <end position="82"/>
    </location>
</feature>
<dbReference type="InterPro" id="IPR019453">
    <property type="entry name" value="VPS39/TGFA1_Znf"/>
</dbReference>
<evidence type="ECO:0000256" key="1">
    <source>
        <dbReference type="ARBA" id="ARBA00004184"/>
    </source>
</evidence>
<evidence type="ECO:0000256" key="3">
    <source>
        <dbReference type="ARBA" id="ARBA00038201"/>
    </source>
</evidence>
<dbReference type="GO" id="GO:0012505">
    <property type="term" value="C:endomembrane system"/>
    <property type="evidence" value="ECO:0007669"/>
    <property type="project" value="UniProtKB-SubCell"/>
</dbReference>
<dbReference type="PROSITE" id="PS50236">
    <property type="entry name" value="CHCR"/>
    <property type="match status" value="1"/>
</dbReference>
<feature type="region of interest" description="Disordered" evidence="5">
    <location>
        <begin position="880"/>
        <end position="906"/>
    </location>
</feature>
<accession>A0A2N3NKT9</accession>
<evidence type="ECO:0000256" key="5">
    <source>
        <dbReference type="SAM" id="MobiDB-lite"/>
    </source>
</evidence>
<dbReference type="VEuPathDB" id="FungiDB:jhhlp_000427"/>
<evidence type="ECO:0000256" key="2">
    <source>
        <dbReference type="ARBA" id="ARBA00023136"/>
    </source>
</evidence>
<dbReference type="GO" id="GO:0006886">
    <property type="term" value="P:intracellular protein transport"/>
    <property type="evidence" value="ECO:0007669"/>
    <property type="project" value="UniProtKB-UniRule"/>
</dbReference>
<dbReference type="InterPro" id="IPR000547">
    <property type="entry name" value="Clathrin_H-chain/VPS_repeat"/>
</dbReference>
<keyword evidence="8" id="KW-1185">Reference proteome</keyword>
<evidence type="ECO:0000259" key="6">
    <source>
        <dbReference type="PROSITE" id="PS50219"/>
    </source>
</evidence>
<evidence type="ECO:0000313" key="8">
    <source>
        <dbReference type="Proteomes" id="UP000233524"/>
    </source>
</evidence>
<feature type="region of interest" description="Disordered" evidence="5">
    <location>
        <begin position="461"/>
        <end position="549"/>
    </location>
</feature>
<dbReference type="AlphaFoldDB" id="A0A2N3NKT9"/>
<feature type="compositionally biased region" description="Basic and acidic residues" evidence="5">
    <location>
        <begin position="516"/>
        <end position="538"/>
    </location>
</feature>
<proteinExistence type="inferred from homology"/>
<feature type="region of interest" description="Disordered" evidence="5">
    <location>
        <begin position="46"/>
        <end position="85"/>
    </location>
</feature>
<dbReference type="STRING" id="41688.A0A2N3NKT9"/>
<dbReference type="InterPro" id="IPR001180">
    <property type="entry name" value="CNH_dom"/>
</dbReference>
<dbReference type="PANTHER" id="PTHR12894:SF49">
    <property type="entry name" value="VAM6_VPS39-LIKE PROTEIN"/>
    <property type="match status" value="1"/>
</dbReference>